<sequence length="334" mass="36914">MKNFKNSFMTEDVILDDPNDDFDPFHIGVSCTDSTPNKKSVAATIDFAAMADNKSIRPGSGSTVKSSGSSALPPRLLIKFKVHEEVTSLANLYNEREGESEVQIEGTLLAQVVSSDALKNIPFFLVSLIDNQNGFDFTPNDTYAKELGEPKGKNSKFDTHVVSISKESLGFVNVGQYRIVQSMDHMPLLLEQKVVRSKSNFQIAIQLRSKLSNPDDLSEISIVVFIPSQVNTDSVEATGKGKFDPWKRCITWEMKKLPKGQSFMVGAECSLGEKSETFQGSAGNQDFKFPVMLRCRSKDQISSIRFQTIEANGHPATISSSVAGKSYRIIHRLN</sequence>
<accession>A0A7S4A9R7</accession>
<proteinExistence type="predicted"/>
<protein>
    <recommendedName>
        <fullName evidence="1">MHD domain-containing protein</fullName>
    </recommendedName>
</protein>
<gene>
    <name evidence="2" type="ORF">PAUS00366_LOCUS1178</name>
</gene>
<dbReference type="Gene3D" id="2.60.40.1170">
    <property type="entry name" value="Mu homology domain, subdomain B"/>
    <property type="match status" value="1"/>
</dbReference>
<dbReference type="SUPFAM" id="SSF49447">
    <property type="entry name" value="Second domain of Mu2 adaptin subunit (ap50) of ap2 adaptor"/>
    <property type="match status" value="1"/>
</dbReference>
<feature type="domain" description="MHD" evidence="1">
    <location>
        <begin position="79"/>
        <end position="334"/>
    </location>
</feature>
<dbReference type="InterPro" id="IPR036168">
    <property type="entry name" value="AP2_Mu_C_sf"/>
</dbReference>
<dbReference type="PROSITE" id="PS51072">
    <property type="entry name" value="MHD"/>
    <property type="match status" value="1"/>
</dbReference>
<dbReference type="EMBL" id="HBIX01001588">
    <property type="protein sequence ID" value="CAE0708458.1"/>
    <property type="molecule type" value="Transcribed_RNA"/>
</dbReference>
<dbReference type="Pfam" id="PF00928">
    <property type="entry name" value="Adap_comp_sub"/>
    <property type="match status" value="1"/>
</dbReference>
<name>A0A7S4A9R7_9STRA</name>
<dbReference type="InterPro" id="IPR028565">
    <property type="entry name" value="MHD"/>
</dbReference>
<dbReference type="AlphaFoldDB" id="A0A7S4A9R7"/>
<organism evidence="2">
    <name type="scientific">Pseudo-nitzschia australis</name>
    <dbReference type="NCBI Taxonomy" id="44445"/>
    <lineage>
        <taxon>Eukaryota</taxon>
        <taxon>Sar</taxon>
        <taxon>Stramenopiles</taxon>
        <taxon>Ochrophyta</taxon>
        <taxon>Bacillariophyta</taxon>
        <taxon>Bacillariophyceae</taxon>
        <taxon>Bacillariophycidae</taxon>
        <taxon>Bacillariales</taxon>
        <taxon>Bacillariaceae</taxon>
        <taxon>Pseudo-nitzschia</taxon>
    </lineage>
</organism>
<evidence type="ECO:0000259" key="1">
    <source>
        <dbReference type="PROSITE" id="PS51072"/>
    </source>
</evidence>
<reference evidence="2" key="1">
    <citation type="submission" date="2021-01" db="EMBL/GenBank/DDBJ databases">
        <authorList>
            <person name="Corre E."/>
            <person name="Pelletier E."/>
            <person name="Niang G."/>
            <person name="Scheremetjew M."/>
            <person name="Finn R."/>
            <person name="Kale V."/>
            <person name="Holt S."/>
            <person name="Cochrane G."/>
            <person name="Meng A."/>
            <person name="Brown T."/>
            <person name="Cohen L."/>
        </authorList>
    </citation>
    <scope>NUCLEOTIDE SEQUENCE</scope>
    <source>
        <strain evidence="2">10249 10 AB</strain>
    </source>
</reference>
<evidence type="ECO:0000313" key="2">
    <source>
        <dbReference type="EMBL" id="CAE0708458.1"/>
    </source>
</evidence>